<keyword evidence="1" id="KW-0547">Nucleotide-binding</keyword>
<evidence type="ECO:0000256" key="2">
    <source>
        <dbReference type="ARBA" id="ARBA00022840"/>
    </source>
</evidence>
<dbReference type="GO" id="GO:0005524">
    <property type="term" value="F:ATP binding"/>
    <property type="evidence" value="ECO:0007669"/>
    <property type="project" value="UniProtKB-KW"/>
</dbReference>
<reference evidence="4" key="1">
    <citation type="journal article" date="2014" name="Nat. Commun.">
        <title>The rainbow trout genome provides novel insights into evolution after whole-genome duplication in vertebrates.</title>
        <authorList>
            <person name="Berthelot C."/>
            <person name="Brunet F."/>
            <person name="Chalopin D."/>
            <person name="Juanchich A."/>
            <person name="Bernard M."/>
            <person name="Noel B."/>
            <person name="Bento P."/>
            <person name="Da Silva C."/>
            <person name="Labadie K."/>
            <person name="Alberti A."/>
            <person name="Aury J.M."/>
            <person name="Louis A."/>
            <person name="Dehais P."/>
            <person name="Bardou P."/>
            <person name="Montfort J."/>
            <person name="Klopp C."/>
            <person name="Cabau C."/>
            <person name="Gaspin C."/>
            <person name="Thorgaard G.H."/>
            <person name="Boussaha M."/>
            <person name="Quillet E."/>
            <person name="Guyomard R."/>
            <person name="Galiana D."/>
            <person name="Bobe J."/>
            <person name="Volff J.N."/>
            <person name="Genet C."/>
            <person name="Wincker P."/>
            <person name="Jaillon O."/>
            <person name="Roest Crollius H."/>
            <person name="Guiguen Y."/>
        </authorList>
    </citation>
    <scope>NUCLEOTIDE SEQUENCE [LARGE SCALE GENOMIC DNA]</scope>
</reference>
<sequence>MHMPTTMEDFESSLKKVSKSVSASDLEKYEKWIVEFGSC</sequence>
<gene>
    <name evidence="4" type="ORF">GSONMT00071162001</name>
</gene>
<dbReference type="Gene3D" id="1.10.8.60">
    <property type="match status" value="1"/>
</dbReference>
<dbReference type="AlphaFoldDB" id="A0A060WGL5"/>
<dbReference type="InterPro" id="IPR015415">
    <property type="entry name" value="Spast_Vps4_C"/>
</dbReference>
<keyword evidence="2" id="KW-0067">ATP-binding</keyword>
<dbReference type="PaxDb" id="8022-A0A060WGL5"/>
<accession>A0A060WGL5</accession>
<dbReference type="EMBL" id="FR904469">
    <property type="protein sequence ID" value="CDQ64384.1"/>
    <property type="molecule type" value="Genomic_DNA"/>
</dbReference>
<evidence type="ECO:0000313" key="5">
    <source>
        <dbReference type="Proteomes" id="UP000193380"/>
    </source>
</evidence>
<evidence type="ECO:0000313" key="4">
    <source>
        <dbReference type="EMBL" id="CDQ64384.1"/>
    </source>
</evidence>
<organism evidence="4 5">
    <name type="scientific">Oncorhynchus mykiss</name>
    <name type="common">Rainbow trout</name>
    <name type="synonym">Salmo gairdneri</name>
    <dbReference type="NCBI Taxonomy" id="8022"/>
    <lineage>
        <taxon>Eukaryota</taxon>
        <taxon>Metazoa</taxon>
        <taxon>Chordata</taxon>
        <taxon>Craniata</taxon>
        <taxon>Vertebrata</taxon>
        <taxon>Euteleostomi</taxon>
        <taxon>Actinopterygii</taxon>
        <taxon>Neopterygii</taxon>
        <taxon>Teleostei</taxon>
        <taxon>Protacanthopterygii</taxon>
        <taxon>Salmoniformes</taxon>
        <taxon>Salmonidae</taxon>
        <taxon>Salmoninae</taxon>
        <taxon>Oncorhynchus</taxon>
    </lineage>
</organism>
<dbReference type="STRING" id="8022.A0A060WGL5"/>
<evidence type="ECO:0000259" key="3">
    <source>
        <dbReference type="Pfam" id="PF09336"/>
    </source>
</evidence>
<feature type="domain" description="Spastin/Vps4 C-terminal" evidence="3">
    <location>
        <begin position="4"/>
        <end position="37"/>
    </location>
</feature>
<dbReference type="Pfam" id="PF09336">
    <property type="entry name" value="Vps4_C"/>
    <property type="match status" value="1"/>
</dbReference>
<name>A0A060WGL5_ONCMY</name>
<dbReference type="Proteomes" id="UP000193380">
    <property type="component" value="Unassembled WGS sequence"/>
</dbReference>
<protein>
    <recommendedName>
        <fullName evidence="3">Spastin/Vps4 C-terminal domain-containing protein</fullName>
    </recommendedName>
</protein>
<proteinExistence type="predicted"/>
<evidence type="ECO:0000256" key="1">
    <source>
        <dbReference type="ARBA" id="ARBA00022741"/>
    </source>
</evidence>
<reference evidence="4" key="2">
    <citation type="submission" date="2014-03" db="EMBL/GenBank/DDBJ databases">
        <authorList>
            <person name="Genoscope - CEA"/>
        </authorList>
    </citation>
    <scope>NUCLEOTIDE SEQUENCE</scope>
</reference>